<evidence type="ECO:0000259" key="2">
    <source>
        <dbReference type="Pfam" id="PF00149"/>
    </source>
</evidence>
<dbReference type="STRING" id="1754191.A0A1Y1VMF5"/>
<accession>A0A1Y1VMF5</accession>
<reference evidence="4 5" key="1">
    <citation type="submission" date="2016-08" db="EMBL/GenBank/DDBJ databases">
        <title>Genomes of anaerobic fungi encode conserved fungal cellulosomes for biomass hydrolysis.</title>
        <authorList>
            <consortium name="DOE Joint Genome Institute"/>
            <person name="Haitjema C.H."/>
            <person name="Gilmore S.P."/>
            <person name="Henske J.K."/>
            <person name="Solomon K.V."/>
            <person name="De Groot R."/>
            <person name="Kuo A."/>
            <person name="Mondo S.J."/>
            <person name="Salamov A.A."/>
            <person name="Labutti K."/>
            <person name="Zhao Z."/>
            <person name="Chiniquy J."/>
            <person name="Barry K."/>
            <person name="Brewer H.M."/>
            <person name="Purvine S.O."/>
            <person name="Wright A.T."/>
            <person name="Boxma B."/>
            <person name="Van Alen T."/>
            <person name="Hackstein J.H."/>
            <person name="Baker S.E."/>
            <person name="Grigoriev I.V."/>
            <person name="O'Malley M.A."/>
        </authorList>
    </citation>
    <scope>NUCLEOTIDE SEQUENCE [LARGE SCALE GENOMIC DNA]</scope>
    <source>
        <strain evidence="5">finn</strain>
    </source>
</reference>
<dbReference type="Gene3D" id="3.60.21.10">
    <property type="match status" value="1"/>
</dbReference>
<feature type="domain" description="TMEM62 Ig-like" evidence="3">
    <location>
        <begin position="354"/>
        <end position="466"/>
    </location>
</feature>
<feature type="transmembrane region" description="Helical" evidence="1">
    <location>
        <begin position="571"/>
        <end position="591"/>
    </location>
</feature>
<keyword evidence="1" id="KW-0812">Transmembrane</keyword>
<evidence type="ECO:0000313" key="4">
    <source>
        <dbReference type="EMBL" id="ORX60088.1"/>
    </source>
</evidence>
<gene>
    <name evidence="4" type="ORF">BCR36DRAFT_342426</name>
</gene>
<dbReference type="GO" id="GO:0016787">
    <property type="term" value="F:hydrolase activity"/>
    <property type="evidence" value="ECO:0007669"/>
    <property type="project" value="InterPro"/>
</dbReference>
<dbReference type="InterPro" id="IPR004843">
    <property type="entry name" value="Calcineurin-like_PHP"/>
</dbReference>
<dbReference type="PANTHER" id="PTHR14795">
    <property type="entry name" value="HELICASE RELATED"/>
    <property type="match status" value="1"/>
</dbReference>
<evidence type="ECO:0000256" key="1">
    <source>
        <dbReference type="SAM" id="Phobius"/>
    </source>
</evidence>
<dbReference type="Pfam" id="PF24384">
    <property type="entry name" value="Ig_TMM62"/>
    <property type="match status" value="1"/>
</dbReference>
<evidence type="ECO:0000259" key="3">
    <source>
        <dbReference type="Pfam" id="PF24384"/>
    </source>
</evidence>
<proteinExistence type="predicted"/>
<dbReference type="PANTHER" id="PTHR14795:SF0">
    <property type="entry name" value="TRANSMEMBRANE PROTEIN 62"/>
    <property type="match status" value="1"/>
</dbReference>
<keyword evidence="1" id="KW-0472">Membrane</keyword>
<protein>
    <submittedName>
        <fullName evidence="4">Metallo-dependent phosphatase</fullName>
    </submittedName>
</protein>
<dbReference type="EMBL" id="MCFH01000002">
    <property type="protein sequence ID" value="ORX60088.1"/>
    <property type="molecule type" value="Genomic_DNA"/>
</dbReference>
<keyword evidence="5" id="KW-1185">Reference proteome</keyword>
<dbReference type="SUPFAM" id="SSF56300">
    <property type="entry name" value="Metallo-dependent phosphatases"/>
    <property type="match status" value="1"/>
</dbReference>
<comment type="caution">
    <text evidence="4">The sequence shown here is derived from an EMBL/GenBank/DDBJ whole genome shotgun (WGS) entry which is preliminary data.</text>
</comment>
<feature type="transmembrane region" description="Helical" evidence="1">
    <location>
        <begin position="670"/>
        <end position="686"/>
    </location>
</feature>
<dbReference type="Proteomes" id="UP000193719">
    <property type="component" value="Unassembled WGS sequence"/>
</dbReference>
<feature type="transmembrane region" description="Helical" evidence="1">
    <location>
        <begin position="5"/>
        <end position="24"/>
    </location>
</feature>
<dbReference type="InterPro" id="IPR056229">
    <property type="entry name" value="Ig_TMM62"/>
</dbReference>
<dbReference type="OrthoDB" id="45365at2759"/>
<dbReference type="AlphaFoldDB" id="A0A1Y1VMF5"/>
<dbReference type="Pfam" id="PF00149">
    <property type="entry name" value="Metallophos"/>
    <property type="match status" value="1"/>
</dbReference>
<organism evidence="4 5">
    <name type="scientific">Piromyces finnis</name>
    <dbReference type="NCBI Taxonomy" id="1754191"/>
    <lineage>
        <taxon>Eukaryota</taxon>
        <taxon>Fungi</taxon>
        <taxon>Fungi incertae sedis</taxon>
        <taxon>Chytridiomycota</taxon>
        <taxon>Chytridiomycota incertae sedis</taxon>
        <taxon>Neocallimastigomycetes</taxon>
        <taxon>Neocallimastigales</taxon>
        <taxon>Neocallimastigaceae</taxon>
        <taxon>Piromyces</taxon>
    </lineage>
</organism>
<evidence type="ECO:0000313" key="5">
    <source>
        <dbReference type="Proteomes" id="UP000193719"/>
    </source>
</evidence>
<keyword evidence="1" id="KW-1133">Transmembrane helix</keyword>
<reference evidence="4 5" key="2">
    <citation type="submission" date="2016-08" db="EMBL/GenBank/DDBJ databases">
        <title>Pervasive Adenine N6-methylation of Active Genes in Fungi.</title>
        <authorList>
            <consortium name="DOE Joint Genome Institute"/>
            <person name="Mondo S.J."/>
            <person name="Dannebaum R.O."/>
            <person name="Kuo R.C."/>
            <person name="Labutti K."/>
            <person name="Haridas S."/>
            <person name="Kuo A."/>
            <person name="Salamov A."/>
            <person name="Ahrendt S.R."/>
            <person name="Lipzen A."/>
            <person name="Sullivan W."/>
            <person name="Andreopoulos W.B."/>
            <person name="Clum A."/>
            <person name="Lindquist E."/>
            <person name="Daum C."/>
            <person name="Ramamoorthy G.K."/>
            <person name="Gryganskyi A."/>
            <person name="Culley D."/>
            <person name="Magnuson J.K."/>
            <person name="James T.Y."/>
            <person name="O'Malley M.A."/>
            <person name="Stajich J.E."/>
            <person name="Spatafora J.W."/>
            <person name="Visel A."/>
            <person name="Grigoriev I.V."/>
        </authorList>
    </citation>
    <scope>NUCLEOTIDE SEQUENCE [LARGE SCALE GENOMIC DNA]</scope>
    <source>
        <strain evidence="5">finn</strain>
    </source>
</reference>
<dbReference type="InterPro" id="IPR029052">
    <property type="entry name" value="Metallo-depent_PP-like"/>
</dbReference>
<name>A0A1Y1VMF5_9FUNG</name>
<feature type="transmembrane region" description="Helical" evidence="1">
    <location>
        <begin position="641"/>
        <end position="663"/>
    </location>
</feature>
<sequence>MNKKWVLYTTIAAYVLSLFQFLIFRSGLNSKTKNNLGNYEDIININDKKNYNKNYNNEVIDNKPTNIFYFIQISDLHISELYKIGTFSHLKFLVENLLPVISPRFVFVTGDIVDSAANNFVQSKQKEREWKAYNTLVTQSEYFKKHNESSWFDLRGNHDSFNTPDFDHEANLYKNYSITKKDSFHISYVTDYGSYTFNSIDATPRHGPSSPYNLFGTVDREKIDRIANIYDFAKSNNHKHIFSFSHYPSNTINVAKTSDNRTWNDLSKQISLYLSGHLHDLKYNLFLYSHHRNFIELELKDMKIHGTYRIIAVDHDVISFADNVLQMPNIPYVNPKDYGLEDLLKQPKFNMPINPIVLITNPQDTQITLSDNHFPTINPKKLTHVRTLIFSESPIKSISLYIDGEKVSTVDSLSNQNSSFKLIGNDNLKSDEYLPLYAMEWAGNESYNDGKSHVMIVKAIDSNDLVGENTIHFNFNHKQENFRIDIFSRNALRFYLPALIPLTCAGLIILYHIVLAVIPFMYVHNHSSTEVQYNSVEQYEMNSYNDNVSSITSHDSDYSIDKVMMPKKKKFIYRFIIKPFISFASNPYLFYPYHFFYIYYLIGPQLFGNLMDKGKTFKERFVIVFLHGVYANGERVNYSDAYFYIFKELLVQQTILFLIIVYLNHCKCRQCIITIFVHLYLIYFCIKSHSRTFYSYNPLILLLTPFYSWFMVWEILTILTLLTKNFLKYPSGCKKIFKQR</sequence>
<feature type="transmembrane region" description="Helical" evidence="1">
    <location>
        <begin position="494"/>
        <end position="518"/>
    </location>
</feature>
<feature type="domain" description="Calcineurin-like phosphoesterase" evidence="2">
    <location>
        <begin position="70"/>
        <end position="280"/>
    </location>
</feature>
<feature type="transmembrane region" description="Helical" evidence="1">
    <location>
        <begin position="706"/>
        <end position="727"/>
    </location>
</feature>